<dbReference type="Proteomes" id="UP000281553">
    <property type="component" value="Unassembled WGS sequence"/>
</dbReference>
<proteinExistence type="predicted"/>
<organism evidence="1 2">
    <name type="scientific">Dibothriocephalus latus</name>
    <name type="common">Fish tapeworm</name>
    <name type="synonym">Diphyllobothrium latum</name>
    <dbReference type="NCBI Taxonomy" id="60516"/>
    <lineage>
        <taxon>Eukaryota</taxon>
        <taxon>Metazoa</taxon>
        <taxon>Spiralia</taxon>
        <taxon>Lophotrochozoa</taxon>
        <taxon>Platyhelminthes</taxon>
        <taxon>Cestoda</taxon>
        <taxon>Eucestoda</taxon>
        <taxon>Diphyllobothriidea</taxon>
        <taxon>Diphyllobothriidae</taxon>
        <taxon>Dibothriocephalus</taxon>
    </lineage>
</organism>
<reference evidence="1 2" key="1">
    <citation type="submission" date="2018-11" db="EMBL/GenBank/DDBJ databases">
        <authorList>
            <consortium name="Pathogen Informatics"/>
        </authorList>
    </citation>
    <scope>NUCLEOTIDE SEQUENCE [LARGE SCALE GENOMIC DNA]</scope>
</reference>
<evidence type="ECO:0000313" key="1">
    <source>
        <dbReference type="EMBL" id="VDN40350.1"/>
    </source>
</evidence>
<dbReference type="EMBL" id="UYRU01098383">
    <property type="protein sequence ID" value="VDN40350.1"/>
    <property type="molecule type" value="Genomic_DNA"/>
</dbReference>
<dbReference type="AlphaFoldDB" id="A0A3P7NJ08"/>
<protein>
    <submittedName>
        <fullName evidence="1">Uncharacterized protein</fullName>
    </submittedName>
</protein>
<keyword evidence="2" id="KW-1185">Reference proteome</keyword>
<gene>
    <name evidence="1" type="ORF">DILT_LOCUS18220</name>
</gene>
<sequence length="106" mass="11988">MNINRQFNLRLTLRLCGWCNLQFFIFVRFFVEAEDMQKQFLAVTETANTAAADQPLCLTRNKFGEGCSGGLVALFLEFMLHPEVRSSFPPPPPIASFSFLILTVVP</sequence>
<name>A0A3P7NJ08_DIBLA</name>
<evidence type="ECO:0000313" key="2">
    <source>
        <dbReference type="Proteomes" id="UP000281553"/>
    </source>
</evidence>
<accession>A0A3P7NJ08</accession>